<feature type="domain" description="Fructose-1-6-bisphosphatase class I N-terminal" evidence="13">
    <location>
        <begin position="23"/>
        <end position="223"/>
    </location>
</feature>
<evidence type="ECO:0000256" key="11">
    <source>
        <dbReference type="ARBA" id="ARBA00040159"/>
    </source>
</evidence>
<protein>
    <recommendedName>
        <fullName evidence="11">Fructose-1,6-bisphosphatase, cytosolic</fullName>
        <ecNumber evidence="5">3.1.3.11</ecNumber>
    </recommendedName>
</protein>
<dbReference type="PANTHER" id="PTHR11556">
    <property type="entry name" value="FRUCTOSE-1,6-BISPHOSPHATASE-RELATED"/>
    <property type="match status" value="1"/>
</dbReference>
<dbReference type="FunFam" id="3.40.190.80:FF:000001">
    <property type="entry name" value="Fructose-1,6-bisphosphatase class 1"/>
    <property type="match status" value="1"/>
</dbReference>
<dbReference type="EC" id="3.1.3.11" evidence="5"/>
<keyword evidence="7" id="KW-0479">Metal-binding</keyword>
<keyword evidence="6" id="KW-0963">Cytoplasm</keyword>
<dbReference type="GO" id="GO:0006002">
    <property type="term" value="P:fructose 6-phosphate metabolic process"/>
    <property type="evidence" value="ECO:0007669"/>
    <property type="project" value="TreeGrafter"/>
</dbReference>
<dbReference type="PRINTS" id="PR00115">
    <property type="entry name" value="F16BPHPHTASE"/>
</dbReference>
<dbReference type="Gene3D" id="3.30.540.10">
    <property type="entry name" value="Fructose-1,6-Bisphosphatase, subunit A, domain 1"/>
    <property type="match status" value="1"/>
</dbReference>
<dbReference type="PROSITE" id="PS00124">
    <property type="entry name" value="FBPASE"/>
    <property type="match status" value="1"/>
</dbReference>
<dbReference type="EMBL" id="SDOX01000017">
    <property type="protein sequence ID" value="TFJ84783.1"/>
    <property type="molecule type" value="Genomic_DNA"/>
</dbReference>
<dbReference type="SUPFAM" id="SSF56655">
    <property type="entry name" value="Carbohydrate phosphatase"/>
    <property type="match status" value="1"/>
</dbReference>
<comment type="caution">
    <text evidence="15">The sequence shown here is derived from an EMBL/GenBank/DDBJ whole genome shotgun (WGS) entry which is preliminary data.</text>
</comment>
<comment type="catalytic activity">
    <reaction evidence="1">
        <text>beta-D-fructose 1,6-bisphosphate + H2O = beta-D-fructose 6-phosphate + phosphate</text>
        <dbReference type="Rhea" id="RHEA:11064"/>
        <dbReference type="ChEBI" id="CHEBI:15377"/>
        <dbReference type="ChEBI" id="CHEBI:32966"/>
        <dbReference type="ChEBI" id="CHEBI:43474"/>
        <dbReference type="ChEBI" id="CHEBI:57634"/>
        <dbReference type="EC" id="3.1.3.11"/>
    </reaction>
</comment>
<comment type="similarity">
    <text evidence="4 12">Belongs to the FBPase class 1 family.</text>
</comment>
<comment type="cofactor">
    <cofactor evidence="2">
        <name>Mg(2+)</name>
        <dbReference type="ChEBI" id="CHEBI:18420"/>
    </cofactor>
</comment>
<dbReference type="GO" id="GO:0042132">
    <property type="term" value="F:fructose 1,6-bisphosphate 1-phosphatase activity"/>
    <property type="evidence" value="ECO:0007669"/>
    <property type="project" value="UniProtKB-EC"/>
</dbReference>
<dbReference type="GO" id="GO:0005986">
    <property type="term" value="P:sucrose biosynthetic process"/>
    <property type="evidence" value="ECO:0007669"/>
    <property type="project" value="TreeGrafter"/>
</dbReference>
<evidence type="ECO:0000256" key="3">
    <source>
        <dbReference type="ARBA" id="ARBA00004496"/>
    </source>
</evidence>
<dbReference type="AlphaFoldDB" id="A0A4D9D427"/>
<reference evidence="15 16" key="1">
    <citation type="submission" date="2019-01" db="EMBL/GenBank/DDBJ databases">
        <title>Nuclear Genome Assembly of the Microalgal Biofuel strain Nannochloropsis salina CCMP1776.</title>
        <authorList>
            <person name="Hovde B."/>
        </authorList>
    </citation>
    <scope>NUCLEOTIDE SEQUENCE [LARGE SCALE GENOMIC DNA]</scope>
    <source>
        <strain evidence="15 16">CCMP1776</strain>
    </source>
</reference>
<dbReference type="GO" id="GO:0046872">
    <property type="term" value="F:metal ion binding"/>
    <property type="evidence" value="ECO:0007669"/>
    <property type="project" value="UniProtKB-KW"/>
</dbReference>
<evidence type="ECO:0000259" key="13">
    <source>
        <dbReference type="Pfam" id="PF00316"/>
    </source>
</evidence>
<evidence type="ECO:0000256" key="1">
    <source>
        <dbReference type="ARBA" id="ARBA00001273"/>
    </source>
</evidence>
<keyword evidence="10 12" id="KW-0119">Carbohydrate metabolism</keyword>
<gene>
    <name evidence="15" type="ORF">NSK_003815</name>
</gene>
<evidence type="ECO:0000256" key="8">
    <source>
        <dbReference type="ARBA" id="ARBA00022801"/>
    </source>
</evidence>
<evidence type="ECO:0000313" key="16">
    <source>
        <dbReference type="Proteomes" id="UP000355283"/>
    </source>
</evidence>
<evidence type="ECO:0000256" key="9">
    <source>
        <dbReference type="ARBA" id="ARBA00022842"/>
    </source>
</evidence>
<dbReference type="PIRSF" id="PIRSF000904">
    <property type="entry name" value="FBPtase_SBPase"/>
    <property type="match status" value="1"/>
</dbReference>
<evidence type="ECO:0000256" key="12">
    <source>
        <dbReference type="RuleBase" id="RU000508"/>
    </source>
</evidence>
<evidence type="ECO:0000256" key="7">
    <source>
        <dbReference type="ARBA" id="ARBA00022723"/>
    </source>
</evidence>
<evidence type="ECO:0000256" key="4">
    <source>
        <dbReference type="ARBA" id="ARBA00010941"/>
    </source>
</evidence>
<name>A0A4D9D427_9STRA</name>
<dbReference type="InterPro" id="IPR033391">
    <property type="entry name" value="FBPase_N"/>
</dbReference>
<dbReference type="PANTHER" id="PTHR11556:SF41">
    <property type="entry name" value="FRUCTOSE-1,6-BISPHOSPHATASE, CYTOSOLIC"/>
    <property type="match status" value="1"/>
</dbReference>
<proteinExistence type="inferred from homology"/>
<accession>A0A4D9D427</accession>
<dbReference type="Proteomes" id="UP000355283">
    <property type="component" value="Unassembled WGS sequence"/>
</dbReference>
<dbReference type="InterPro" id="IPR000146">
    <property type="entry name" value="FBPase_class-1"/>
</dbReference>
<dbReference type="GO" id="GO:0030388">
    <property type="term" value="P:fructose 1,6-bisphosphate metabolic process"/>
    <property type="evidence" value="ECO:0007669"/>
    <property type="project" value="TreeGrafter"/>
</dbReference>
<dbReference type="OrthoDB" id="10256725at2759"/>
<dbReference type="GO" id="GO:0006000">
    <property type="term" value="P:fructose metabolic process"/>
    <property type="evidence" value="ECO:0007669"/>
    <property type="project" value="TreeGrafter"/>
</dbReference>
<feature type="domain" description="Fructose-1-6-bisphosphatase class 1 C-terminal" evidence="14">
    <location>
        <begin position="227"/>
        <end position="357"/>
    </location>
</feature>
<dbReference type="GO" id="GO:0005829">
    <property type="term" value="C:cytosol"/>
    <property type="evidence" value="ECO:0007669"/>
    <property type="project" value="TreeGrafter"/>
</dbReference>
<evidence type="ECO:0000256" key="2">
    <source>
        <dbReference type="ARBA" id="ARBA00001946"/>
    </source>
</evidence>
<dbReference type="Gene3D" id="3.40.190.80">
    <property type="match status" value="1"/>
</dbReference>
<dbReference type="InterPro" id="IPR028343">
    <property type="entry name" value="FBPtase"/>
</dbReference>
<dbReference type="GO" id="GO:0006094">
    <property type="term" value="P:gluconeogenesis"/>
    <property type="evidence" value="ECO:0007669"/>
    <property type="project" value="TreeGrafter"/>
</dbReference>
<evidence type="ECO:0000256" key="10">
    <source>
        <dbReference type="ARBA" id="ARBA00023277"/>
    </source>
</evidence>
<organism evidence="15 16">
    <name type="scientific">Nannochloropsis salina CCMP1776</name>
    <dbReference type="NCBI Taxonomy" id="1027361"/>
    <lineage>
        <taxon>Eukaryota</taxon>
        <taxon>Sar</taxon>
        <taxon>Stramenopiles</taxon>
        <taxon>Ochrophyta</taxon>
        <taxon>Eustigmatophyceae</taxon>
        <taxon>Eustigmatales</taxon>
        <taxon>Monodopsidaceae</taxon>
        <taxon>Microchloropsis</taxon>
        <taxon>Microchloropsis salina</taxon>
    </lineage>
</organism>
<evidence type="ECO:0000259" key="14">
    <source>
        <dbReference type="Pfam" id="PF18913"/>
    </source>
</evidence>
<evidence type="ECO:0000256" key="5">
    <source>
        <dbReference type="ARBA" id="ARBA00013093"/>
    </source>
</evidence>
<keyword evidence="16" id="KW-1185">Reference proteome</keyword>
<dbReference type="PIRSF" id="PIRSF500210">
    <property type="entry name" value="FBPtase"/>
    <property type="match status" value="1"/>
</dbReference>
<keyword evidence="9" id="KW-0460">Magnesium</keyword>
<comment type="subcellular location">
    <subcellularLocation>
        <location evidence="3">Cytoplasm</location>
    </subcellularLocation>
</comment>
<evidence type="ECO:0000313" key="15">
    <source>
        <dbReference type="EMBL" id="TFJ84783.1"/>
    </source>
</evidence>
<dbReference type="Pfam" id="PF18913">
    <property type="entry name" value="FBPase_C"/>
    <property type="match status" value="1"/>
</dbReference>
<dbReference type="Pfam" id="PF00316">
    <property type="entry name" value="FBPase"/>
    <property type="match status" value="1"/>
</dbReference>
<dbReference type="CDD" id="cd00354">
    <property type="entry name" value="FBPase"/>
    <property type="match status" value="1"/>
</dbReference>
<keyword evidence="8 12" id="KW-0378">Hydrolase</keyword>
<dbReference type="InterPro" id="IPR044015">
    <property type="entry name" value="FBPase_C_dom"/>
</dbReference>
<sequence length="361" mass="39097">MLMDEPPHEGTTSWSPALSRQKTLSRYVEVETWKRRELTDLQPVMSGIESACRGIATLVRRAQCDEIAGLHGSGGDTNVQGEVQKVMDVLANNILAASMCAPGKMDYVASEEEEEPTYCSVVLQNAAFRGEYAGVFDPLDGSSNIEAGLPVGTIFGIYRRPELNMSPNRARDPLEAIMQPGSKLLASGYCLYGGQTILVLTLGQGVHGFTLAKPGGDFVLTHPDMRIPDRGRLYAINEGPSLQWDPRIAEYVRRLKLGEGAGNVPHRTAYVGAMVADVHRVLVEGGVYAYPGTESAPSGKIRLLYEANPMSMLVEQAGGLSTTGTARILDLRPSSVHQRVPIFIGSKEDIQDLQALLKEGV</sequence>
<dbReference type="InterPro" id="IPR020548">
    <property type="entry name" value="Fructose_bisphosphatase_AS"/>
</dbReference>
<evidence type="ECO:0000256" key="6">
    <source>
        <dbReference type="ARBA" id="ARBA00022490"/>
    </source>
</evidence>
<dbReference type="HAMAP" id="MF_01855">
    <property type="entry name" value="FBPase_class1"/>
    <property type="match status" value="1"/>
</dbReference>